<reference evidence="1" key="1">
    <citation type="submission" date="2022-11" db="EMBL/GenBank/DDBJ databases">
        <authorList>
            <person name="Petersen C."/>
        </authorList>
    </citation>
    <scope>NUCLEOTIDE SEQUENCE</scope>
    <source>
        <strain evidence="1">IBT 19713</strain>
    </source>
</reference>
<dbReference type="Proteomes" id="UP001150941">
    <property type="component" value="Unassembled WGS sequence"/>
</dbReference>
<evidence type="ECO:0000313" key="1">
    <source>
        <dbReference type="EMBL" id="KAJ5223292.1"/>
    </source>
</evidence>
<dbReference type="EMBL" id="JAPQKS010000006">
    <property type="protein sequence ID" value="KAJ5223292.1"/>
    <property type="molecule type" value="Genomic_DNA"/>
</dbReference>
<dbReference type="OrthoDB" id="2156052at2759"/>
<dbReference type="AlphaFoldDB" id="A0A9W9THQ8"/>
<reference evidence="1" key="2">
    <citation type="journal article" date="2023" name="IMA Fungus">
        <title>Comparative genomic study of the Penicillium genus elucidates a diverse pangenome and 15 lateral gene transfer events.</title>
        <authorList>
            <person name="Petersen C."/>
            <person name="Sorensen T."/>
            <person name="Nielsen M.R."/>
            <person name="Sondergaard T.E."/>
            <person name="Sorensen J.L."/>
            <person name="Fitzpatrick D.A."/>
            <person name="Frisvad J.C."/>
            <person name="Nielsen K.L."/>
        </authorList>
    </citation>
    <scope>NUCLEOTIDE SEQUENCE</scope>
    <source>
        <strain evidence="1">IBT 19713</strain>
    </source>
</reference>
<protein>
    <submittedName>
        <fullName evidence="1">Uncharacterized protein</fullName>
    </submittedName>
</protein>
<organism evidence="1 2">
    <name type="scientific">Penicillium chermesinum</name>
    <dbReference type="NCBI Taxonomy" id="63820"/>
    <lineage>
        <taxon>Eukaryota</taxon>
        <taxon>Fungi</taxon>
        <taxon>Dikarya</taxon>
        <taxon>Ascomycota</taxon>
        <taxon>Pezizomycotina</taxon>
        <taxon>Eurotiomycetes</taxon>
        <taxon>Eurotiomycetidae</taxon>
        <taxon>Eurotiales</taxon>
        <taxon>Aspergillaceae</taxon>
        <taxon>Penicillium</taxon>
    </lineage>
</organism>
<dbReference type="GeneID" id="83204433"/>
<comment type="caution">
    <text evidence="1">The sequence shown here is derived from an EMBL/GenBank/DDBJ whole genome shotgun (WGS) entry which is preliminary data.</text>
</comment>
<accession>A0A9W9THQ8</accession>
<sequence length="422" mass="47344">MEPAQIQLARTIPSLCLSGGTSYLSIYPECLALTFMSEWNSFTRDAFQLFQEARITHDVPIHDENELYTVGNKIGLFGRFVRNLCEPVMKALAPLPGMAAIRFADYEALCAPDSNIPDICWGLTDSLRTPDNVYLVGEFKTPWTVPDAFLNLRRPDLSHNLEPLIGQLVAQMRSRSLRFGFLSTYNSTVFVKRAAECSFLITLPIKHDATKPSLRQLFAGQNPDRPPPSTNQLESITSNSVIISTDRSPPTVVDCIRQLSDSSSMKSKATWLASINGTLVILKYWGLEYDELFDAETVVYDRLWTRRPAGLHNFANWILRGEILCSSILPSGYVLVLERREGVERAHIQAECLNAIHALRAVNVRIRDAGMYNVLYSRESGVLTLLDFESAQEIESNSVISTYYEMQSIFRSSFPLGRPSGG</sequence>
<gene>
    <name evidence="1" type="ORF">N7468_007834</name>
</gene>
<name>A0A9W9THQ8_9EURO</name>
<dbReference type="RefSeq" id="XP_058327475.1">
    <property type="nucleotide sequence ID" value="XM_058477130.1"/>
</dbReference>
<keyword evidence="2" id="KW-1185">Reference proteome</keyword>
<proteinExistence type="predicted"/>
<evidence type="ECO:0000313" key="2">
    <source>
        <dbReference type="Proteomes" id="UP001150941"/>
    </source>
</evidence>